<evidence type="ECO:0000313" key="3">
    <source>
        <dbReference type="Proteomes" id="UP001054252"/>
    </source>
</evidence>
<organism evidence="2 3">
    <name type="scientific">Rubroshorea leprosula</name>
    <dbReference type="NCBI Taxonomy" id="152421"/>
    <lineage>
        <taxon>Eukaryota</taxon>
        <taxon>Viridiplantae</taxon>
        <taxon>Streptophyta</taxon>
        <taxon>Embryophyta</taxon>
        <taxon>Tracheophyta</taxon>
        <taxon>Spermatophyta</taxon>
        <taxon>Magnoliopsida</taxon>
        <taxon>eudicotyledons</taxon>
        <taxon>Gunneridae</taxon>
        <taxon>Pentapetalae</taxon>
        <taxon>rosids</taxon>
        <taxon>malvids</taxon>
        <taxon>Malvales</taxon>
        <taxon>Dipterocarpaceae</taxon>
        <taxon>Rubroshorea</taxon>
    </lineage>
</organism>
<dbReference type="AlphaFoldDB" id="A0AAV5I998"/>
<name>A0AAV5I998_9ROSI</name>
<proteinExistence type="predicted"/>
<feature type="region of interest" description="Disordered" evidence="1">
    <location>
        <begin position="205"/>
        <end position="228"/>
    </location>
</feature>
<feature type="compositionally biased region" description="Polar residues" evidence="1">
    <location>
        <begin position="59"/>
        <end position="72"/>
    </location>
</feature>
<dbReference type="Proteomes" id="UP001054252">
    <property type="component" value="Unassembled WGS sequence"/>
</dbReference>
<protein>
    <submittedName>
        <fullName evidence="2">Uncharacterized protein</fullName>
    </submittedName>
</protein>
<dbReference type="EMBL" id="BPVZ01000008">
    <property type="protein sequence ID" value="GKU94229.1"/>
    <property type="molecule type" value="Genomic_DNA"/>
</dbReference>
<evidence type="ECO:0000256" key="1">
    <source>
        <dbReference type="SAM" id="MobiDB-lite"/>
    </source>
</evidence>
<keyword evidence="3" id="KW-1185">Reference proteome</keyword>
<accession>A0AAV5I998</accession>
<comment type="caution">
    <text evidence="2">The sequence shown here is derived from an EMBL/GenBank/DDBJ whole genome shotgun (WGS) entry which is preliminary data.</text>
</comment>
<feature type="region of interest" description="Disordered" evidence="1">
    <location>
        <begin position="18"/>
        <end position="112"/>
    </location>
</feature>
<gene>
    <name evidence="2" type="ORF">SLEP1_g7755</name>
</gene>
<feature type="compositionally biased region" description="Basic and acidic residues" evidence="1">
    <location>
        <begin position="219"/>
        <end position="228"/>
    </location>
</feature>
<sequence length="228" mass="25642">MQPPSLHSNFFSSLKRVEKRLRLEQPPDSGQSITSLPVPGTDSTPVESLSSPLYLHFDQPTSTNGSNCTNLQESSEPPPEFLSSSPPFLATHQKHRNQSQTDPSDPQTPTKDTHDIETLMQLLGLSDHQQETQQKGKQRVVVCKEDSCGYECGFYGKIVGVKGPKCEKEVERMERWIRYFMENDKEPLRLAFLLLGKAAFESSDDYSSGGMEFPSAMDEFLKKDPPKE</sequence>
<feature type="compositionally biased region" description="Polar residues" evidence="1">
    <location>
        <begin position="28"/>
        <end position="51"/>
    </location>
</feature>
<feature type="compositionally biased region" description="Polar residues" evidence="1">
    <location>
        <begin position="98"/>
        <end position="110"/>
    </location>
</feature>
<evidence type="ECO:0000313" key="2">
    <source>
        <dbReference type="EMBL" id="GKU94229.1"/>
    </source>
</evidence>
<reference evidence="2 3" key="1">
    <citation type="journal article" date="2021" name="Commun. Biol.">
        <title>The genome of Shorea leprosula (Dipterocarpaceae) highlights the ecological relevance of drought in aseasonal tropical rainforests.</title>
        <authorList>
            <person name="Ng K.K.S."/>
            <person name="Kobayashi M.J."/>
            <person name="Fawcett J.A."/>
            <person name="Hatakeyama M."/>
            <person name="Paape T."/>
            <person name="Ng C.H."/>
            <person name="Ang C.C."/>
            <person name="Tnah L.H."/>
            <person name="Lee C.T."/>
            <person name="Nishiyama T."/>
            <person name="Sese J."/>
            <person name="O'Brien M.J."/>
            <person name="Copetti D."/>
            <person name="Mohd Noor M.I."/>
            <person name="Ong R.C."/>
            <person name="Putra M."/>
            <person name="Sireger I.Z."/>
            <person name="Indrioko S."/>
            <person name="Kosugi Y."/>
            <person name="Izuno A."/>
            <person name="Isagi Y."/>
            <person name="Lee S.L."/>
            <person name="Shimizu K.K."/>
        </authorList>
    </citation>
    <scope>NUCLEOTIDE SEQUENCE [LARGE SCALE GENOMIC DNA]</scope>
    <source>
        <strain evidence="2">214</strain>
    </source>
</reference>